<keyword evidence="4" id="KW-1185">Reference proteome</keyword>
<feature type="non-terminal residue" evidence="3">
    <location>
        <position position="802"/>
    </location>
</feature>
<dbReference type="GO" id="GO:0006367">
    <property type="term" value="P:transcription initiation at RNA polymerase II promoter"/>
    <property type="evidence" value="ECO:0007669"/>
    <property type="project" value="TreeGrafter"/>
</dbReference>
<evidence type="ECO:0000256" key="1">
    <source>
        <dbReference type="SAM" id="MobiDB-lite"/>
    </source>
</evidence>
<dbReference type="Pfam" id="PF25577">
    <property type="entry name" value="TPR_TAF2_C"/>
    <property type="match status" value="1"/>
</dbReference>
<protein>
    <submittedName>
        <fullName evidence="3">TATA binding protein associated factor</fullName>
    </submittedName>
</protein>
<feature type="region of interest" description="Disordered" evidence="1">
    <location>
        <begin position="64"/>
        <end position="88"/>
    </location>
</feature>
<accession>A0A0R0M2D8</accession>
<dbReference type="OrthoDB" id="308861at2759"/>
<dbReference type="GO" id="GO:0016251">
    <property type="term" value="F:RNA polymerase II general transcription initiation factor activity"/>
    <property type="evidence" value="ECO:0007669"/>
    <property type="project" value="TreeGrafter"/>
</dbReference>
<dbReference type="GO" id="GO:0003682">
    <property type="term" value="F:chromatin binding"/>
    <property type="evidence" value="ECO:0007669"/>
    <property type="project" value="TreeGrafter"/>
</dbReference>
<organism evidence="3 4">
    <name type="scientific">Pseudoloma neurophilia</name>
    <dbReference type="NCBI Taxonomy" id="146866"/>
    <lineage>
        <taxon>Eukaryota</taxon>
        <taxon>Fungi</taxon>
        <taxon>Fungi incertae sedis</taxon>
        <taxon>Microsporidia</taxon>
        <taxon>Pseudoloma</taxon>
    </lineage>
</organism>
<dbReference type="PANTHER" id="PTHR15137:SF9">
    <property type="entry name" value="TRANSCRIPTION INITIATION FACTOR TFIID SUBUNIT 2"/>
    <property type="match status" value="1"/>
</dbReference>
<dbReference type="InterPro" id="IPR037813">
    <property type="entry name" value="TAF2"/>
</dbReference>
<feature type="domain" description="Transcription initiation factor TFIID subunit 2 TPR repeats" evidence="2">
    <location>
        <begin position="644"/>
        <end position="786"/>
    </location>
</feature>
<dbReference type="GO" id="GO:0000976">
    <property type="term" value="F:transcription cis-regulatory region binding"/>
    <property type="evidence" value="ECO:0007669"/>
    <property type="project" value="TreeGrafter"/>
</dbReference>
<dbReference type="EMBL" id="LGUB01000283">
    <property type="protein sequence ID" value="KRH93599.1"/>
    <property type="molecule type" value="Genomic_DNA"/>
</dbReference>
<comment type="caution">
    <text evidence="3">The sequence shown here is derived from an EMBL/GenBank/DDBJ whole genome shotgun (WGS) entry which is preliminary data.</text>
</comment>
<dbReference type="InterPro" id="IPR027268">
    <property type="entry name" value="Peptidase_M4/M1_CTD_sf"/>
</dbReference>
<dbReference type="Proteomes" id="UP000051530">
    <property type="component" value="Unassembled WGS sequence"/>
</dbReference>
<dbReference type="Gene3D" id="1.10.390.10">
    <property type="entry name" value="Neutral Protease Domain 2"/>
    <property type="match status" value="1"/>
</dbReference>
<dbReference type="VEuPathDB" id="MicrosporidiaDB:M153_7350002119"/>
<evidence type="ECO:0000313" key="4">
    <source>
        <dbReference type="Proteomes" id="UP000051530"/>
    </source>
</evidence>
<reference evidence="3 4" key="1">
    <citation type="submission" date="2015-07" db="EMBL/GenBank/DDBJ databases">
        <title>The genome of Pseudoloma neurophilia, a relevant intracellular parasite of the zebrafish.</title>
        <authorList>
            <person name="Ndikumana S."/>
            <person name="Pelin A."/>
            <person name="Sanders J."/>
            <person name="Corradi N."/>
        </authorList>
    </citation>
    <scope>NUCLEOTIDE SEQUENCE [LARGE SCALE GENOMIC DNA]</scope>
    <source>
        <strain evidence="3 4">MK1</strain>
    </source>
</reference>
<dbReference type="PANTHER" id="PTHR15137">
    <property type="entry name" value="TRANSCRIPTION INITIATION FACTOR TFIID"/>
    <property type="match status" value="1"/>
</dbReference>
<dbReference type="AlphaFoldDB" id="A0A0R0M2D8"/>
<gene>
    <name evidence="3" type="ORF">M153_7350002119</name>
</gene>
<dbReference type="GO" id="GO:0005669">
    <property type="term" value="C:transcription factor TFIID complex"/>
    <property type="evidence" value="ECO:0007669"/>
    <property type="project" value="InterPro"/>
</dbReference>
<name>A0A0R0M2D8_9MICR</name>
<evidence type="ECO:0000313" key="3">
    <source>
        <dbReference type="EMBL" id="KRH93599.1"/>
    </source>
</evidence>
<dbReference type="InterPro" id="IPR057991">
    <property type="entry name" value="TPR_TAF2_C"/>
</dbReference>
<evidence type="ECO:0000259" key="2">
    <source>
        <dbReference type="Pfam" id="PF25577"/>
    </source>
</evidence>
<proteinExistence type="predicted"/>
<feature type="compositionally biased region" description="Low complexity" evidence="1">
    <location>
        <begin position="66"/>
        <end position="81"/>
    </location>
</feature>
<sequence length="802" mass="93510">MTSLISQTNYFYLDLDKNIANGCSEFIVENRSELKLFIGNLKIQEILCNGDVADCQFSTEEHKCSSSDNSGSNTTNSLTQSQPYQRFDKRQSKYSQILDKRKIVKIWTRMGKNTIVIKFKPNLTFYSQMDQFDDHKEVIGAMNKQVFFPFLDEMTNLKLIYVVNPDLTVLSSGQMENVIEQDEFAIHTFLTITFPRNIAFCVGKFEKFELSSSKILFLPKYQDYSEIKHEILSTQKIMNHYSINDKSLQIHLIFPYSDIETDAENLIIKPFGNFPFKQDIEQNFRFRQNIGISMASQLFMKIEFKKEDLWLKTGLIGYIGNQIAKNSLGTNEFLYQLKIDINQVVSEDKEHLPLFSFSRSIESCQTEFFMKKSQIFFQILENVTSFSSLQKIIKSILTQSTISTESFINIVKDSTGRDLSHEKQIFKNSATLFTGDLSIDQKKNTVKVVFNKPVNTLIQSNELEGVFEYPIKKEVTYTYHNRRKREEESVLFIKIDPYITQINNFKIILKNTMYNFLTKDKNILSQLEGVQHVDEVELERIIYDHNVNYHIRLLAMNYLGINSIFSFFVKKFCIPGSTIIKPNSFTILNHFLLIGLINTLSFSNPHTTREIVTNNSIKSEQTPIQDVKNTDQKRTVTHGAIIKAFYHNILRYNDNSSNQYSDGTFVSSIIRNFSFMFVSYTDETFNEFIEQNDLYFEIIERYRRKDLIFPSFGNQITCSVLYFYGKLDLYGIIELDFDYLHFLLQETNYIDIRCCAAEILTFKNICDESSECPEQLINLLSLDDKIIETVLQTLLNMLETDF</sequence>